<sequence length="339" mass="38272">MMMWNPGVFAIFDSNDLIYNSTEARGLWDLSNAAYYTFNSSCVGSTFYEPDQSIFLHSFDAECDSKNNKCGGFISVSNKNKQLFVSYRGTDVITQLMAEISDTLTAPVIFYGVGTTGKYFKDAHDVTWDFVRKVLEMTEYIDYDVVFTGHSLGGAMASLGATRTLLLGLRKSNQIKLVTFGQPRTGNKDYASYVNKNIPYAFRVVNTKDIIPKVPFCTANVKTFFKKQMDCDSTVDYGYFHHKNEIWYPTSMVNESAYKICDGFPLGEDPSCSQGVVYKLTDLINSNALLFDHRRYFNSQVLSSNILCSPITEGSSTADKISIFFKIFKKIKAFLKSFF</sequence>
<dbReference type="AlphaFoldDB" id="A0A9P1IZA4"/>
<dbReference type="Gene3D" id="3.40.50.1820">
    <property type="entry name" value="alpha/beta hydrolase"/>
    <property type="match status" value="1"/>
</dbReference>
<dbReference type="CDD" id="cd00519">
    <property type="entry name" value="Lipase_3"/>
    <property type="match status" value="1"/>
</dbReference>
<dbReference type="SUPFAM" id="SSF53474">
    <property type="entry name" value="alpha/beta-Hydrolases"/>
    <property type="match status" value="1"/>
</dbReference>
<comment type="caution">
    <text evidence="2">The sequence shown here is derived from an EMBL/GenBank/DDBJ whole genome shotgun (WGS) entry which is preliminary data.</text>
</comment>
<dbReference type="GO" id="GO:0006629">
    <property type="term" value="P:lipid metabolic process"/>
    <property type="evidence" value="ECO:0007669"/>
    <property type="project" value="InterPro"/>
</dbReference>
<dbReference type="EMBL" id="CANHGI010000005">
    <property type="protein sequence ID" value="CAI5452158.1"/>
    <property type="molecule type" value="Genomic_DNA"/>
</dbReference>
<dbReference type="Pfam" id="PF01764">
    <property type="entry name" value="Lipase_3"/>
    <property type="match status" value="1"/>
</dbReference>
<evidence type="ECO:0000313" key="3">
    <source>
        <dbReference type="Proteomes" id="UP001152747"/>
    </source>
</evidence>
<dbReference type="InterPro" id="IPR029058">
    <property type="entry name" value="AB_hydrolase_fold"/>
</dbReference>
<protein>
    <recommendedName>
        <fullName evidence="1">Fungal lipase-type domain-containing protein</fullName>
    </recommendedName>
</protein>
<dbReference type="PANTHER" id="PTHR45908">
    <property type="entry name" value="PROTEIN CBG11750-RELATED"/>
    <property type="match status" value="1"/>
</dbReference>
<accession>A0A9P1IZA4</accession>
<name>A0A9P1IZA4_9PELO</name>
<dbReference type="Proteomes" id="UP001152747">
    <property type="component" value="Unassembled WGS sequence"/>
</dbReference>
<dbReference type="OrthoDB" id="5866690at2759"/>
<reference evidence="2" key="1">
    <citation type="submission" date="2022-11" db="EMBL/GenBank/DDBJ databases">
        <authorList>
            <person name="Kikuchi T."/>
        </authorList>
    </citation>
    <scope>NUCLEOTIDE SEQUENCE</scope>
    <source>
        <strain evidence="2">PS1010</strain>
    </source>
</reference>
<gene>
    <name evidence="2" type="ORF">CAMP_LOCUS14795</name>
</gene>
<dbReference type="InterPro" id="IPR002921">
    <property type="entry name" value="Fungal_lipase-type"/>
</dbReference>
<organism evidence="2 3">
    <name type="scientific">Caenorhabditis angaria</name>
    <dbReference type="NCBI Taxonomy" id="860376"/>
    <lineage>
        <taxon>Eukaryota</taxon>
        <taxon>Metazoa</taxon>
        <taxon>Ecdysozoa</taxon>
        <taxon>Nematoda</taxon>
        <taxon>Chromadorea</taxon>
        <taxon>Rhabditida</taxon>
        <taxon>Rhabditina</taxon>
        <taxon>Rhabditomorpha</taxon>
        <taxon>Rhabditoidea</taxon>
        <taxon>Rhabditidae</taxon>
        <taxon>Peloderinae</taxon>
        <taxon>Caenorhabditis</taxon>
    </lineage>
</organism>
<evidence type="ECO:0000313" key="2">
    <source>
        <dbReference type="EMBL" id="CAI5452158.1"/>
    </source>
</evidence>
<proteinExistence type="predicted"/>
<dbReference type="PANTHER" id="PTHR45908:SF5">
    <property type="entry name" value="FUNGAL LIPASE-LIKE DOMAIN-CONTAINING PROTEIN"/>
    <property type="match status" value="1"/>
</dbReference>
<feature type="domain" description="Fungal lipase-type" evidence="1">
    <location>
        <begin position="84"/>
        <end position="218"/>
    </location>
</feature>
<evidence type="ECO:0000259" key="1">
    <source>
        <dbReference type="Pfam" id="PF01764"/>
    </source>
</evidence>
<keyword evidence="3" id="KW-1185">Reference proteome</keyword>